<keyword evidence="1" id="KW-0808">Transferase</keyword>
<feature type="transmembrane region" description="Helical" evidence="2">
    <location>
        <begin position="258"/>
        <end position="278"/>
    </location>
</feature>
<keyword evidence="2" id="KW-0472">Membrane</keyword>
<organism evidence="3 4">
    <name type="scientific">Salimicrobium album</name>
    <dbReference type="NCBI Taxonomy" id="50717"/>
    <lineage>
        <taxon>Bacteria</taxon>
        <taxon>Bacillati</taxon>
        <taxon>Bacillota</taxon>
        <taxon>Bacilli</taxon>
        <taxon>Bacillales</taxon>
        <taxon>Bacillaceae</taxon>
        <taxon>Salimicrobium</taxon>
    </lineage>
</organism>
<evidence type="ECO:0000313" key="4">
    <source>
        <dbReference type="Proteomes" id="UP000198647"/>
    </source>
</evidence>
<feature type="transmembrane region" description="Helical" evidence="2">
    <location>
        <begin position="45"/>
        <end position="67"/>
    </location>
</feature>
<feature type="transmembrane region" description="Helical" evidence="2">
    <location>
        <begin position="232"/>
        <end position="252"/>
    </location>
</feature>
<dbReference type="CDD" id="cd13962">
    <property type="entry name" value="PT_UbiA_UBIAD1"/>
    <property type="match status" value="1"/>
</dbReference>
<dbReference type="Proteomes" id="UP000198647">
    <property type="component" value="Unassembled WGS sequence"/>
</dbReference>
<protein>
    <submittedName>
        <fullName evidence="3">1,4-dihydroxy-2-naphthoate octaprenyltransferase</fullName>
    </submittedName>
</protein>
<dbReference type="EMBL" id="FNOS01000004">
    <property type="protein sequence ID" value="SDX95447.1"/>
    <property type="molecule type" value="Genomic_DNA"/>
</dbReference>
<dbReference type="InterPro" id="IPR026046">
    <property type="entry name" value="UBIAD1"/>
</dbReference>
<accession>A0A1H3FXE0</accession>
<feature type="transmembrane region" description="Helical" evidence="2">
    <location>
        <begin position="182"/>
        <end position="201"/>
    </location>
</feature>
<evidence type="ECO:0000256" key="2">
    <source>
        <dbReference type="SAM" id="Phobius"/>
    </source>
</evidence>
<comment type="caution">
    <text evidence="3">The sequence shown here is derived from an EMBL/GenBank/DDBJ whole genome shotgun (WGS) entry which is preliminary data.</text>
</comment>
<gene>
    <name evidence="3" type="ORF">SAMN04488081_1711</name>
</gene>
<evidence type="ECO:0000256" key="1">
    <source>
        <dbReference type="ARBA" id="ARBA00022679"/>
    </source>
</evidence>
<keyword evidence="2" id="KW-0812">Transmembrane</keyword>
<proteinExistence type="predicted"/>
<dbReference type="RefSeq" id="WP_093107163.1">
    <property type="nucleotide sequence ID" value="NZ_FNOS01000004.1"/>
</dbReference>
<sequence>MNVPSLFRTAFTLVRLIAVLFSSFAAIIATILPMYLYYSYSAGELTLVLLLLLAGALLTHGFLTHVLNDYADNMSGTDDKSPGILSGGSRIIQNNLVTAGTLLKIGIISIIVILTAGIILFFSGYIKIAVLLLIGLWSSITYSMPPLRLGYYPLVGEWFSMFPAVFFIGFAGPWIIMESPPLWAYQNALLIALFTQAWVMVHHIPDRFADENASPPKITTVVRMKNKFGDTYSRAPALLYFLLCSLCAFWIFMERPVAGAGAAVLSFASVFIVLQLNLEDDRDVSQKEKMLLILTMTAALWTGLFI</sequence>
<evidence type="ECO:0000313" key="3">
    <source>
        <dbReference type="EMBL" id="SDX95447.1"/>
    </source>
</evidence>
<feature type="transmembrane region" description="Helical" evidence="2">
    <location>
        <begin position="149"/>
        <end position="176"/>
    </location>
</feature>
<name>A0A1H3FXE0_9BACI</name>
<keyword evidence="4" id="KW-1185">Reference proteome</keyword>
<feature type="transmembrane region" description="Helical" evidence="2">
    <location>
        <begin position="12"/>
        <end position="38"/>
    </location>
</feature>
<reference evidence="3 4" key="1">
    <citation type="submission" date="2016-10" db="EMBL/GenBank/DDBJ databases">
        <authorList>
            <person name="Varghese N."/>
            <person name="Submissions S."/>
        </authorList>
    </citation>
    <scope>NUCLEOTIDE SEQUENCE [LARGE SCALE GENOMIC DNA]</scope>
    <source>
        <strain evidence="3 4">DSM 20748</strain>
    </source>
</reference>
<feature type="transmembrane region" description="Helical" evidence="2">
    <location>
        <begin position="290"/>
        <end position="305"/>
    </location>
</feature>
<dbReference type="PANTHER" id="PTHR13929">
    <property type="entry name" value="1,4-DIHYDROXY-2-NAPHTHOATE OCTAPRENYLTRANSFERASE"/>
    <property type="match status" value="1"/>
</dbReference>
<dbReference type="PANTHER" id="PTHR13929:SF0">
    <property type="entry name" value="UBIA PRENYLTRANSFERASE DOMAIN-CONTAINING PROTEIN 1"/>
    <property type="match status" value="1"/>
</dbReference>
<keyword evidence="2" id="KW-1133">Transmembrane helix</keyword>
<feature type="transmembrane region" description="Helical" evidence="2">
    <location>
        <begin position="105"/>
        <end position="137"/>
    </location>
</feature>